<dbReference type="Proteomes" id="UP001220658">
    <property type="component" value="Unassembled WGS sequence"/>
</dbReference>
<dbReference type="Pfam" id="PF08481">
    <property type="entry name" value="GBS_Bsp-like"/>
    <property type="match status" value="1"/>
</dbReference>
<organism evidence="1 2">
    <name type="scientific">Faecalitalea cylindroides</name>
    <dbReference type="NCBI Taxonomy" id="39483"/>
    <lineage>
        <taxon>Bacteria</taxon>
        <taxon>Bacillati</taxon>
        <taxon>Bacillota</taxon>
        <taxon>Erysipelotrichia</taxon>
        <taxon>Erysipelotrichales</taxon>
        <taxon>Erysipelotrichaceae</taxon>
        <taxon>Faecalitalea</taxon>
    </lineage>
</organism>
<dbReference type="RefSeq" id="WP_195191771.1">
    <property type="nucleotide sequence ID" value="NZ_JADMUL010000045.1"/>
</dbReference>
<dbReference type="InterPro" id="IPR013688">
    <property type="entry name" value="GBS_Bsp-like"/>
</dbReference>
<sequence>QNDIQWYIAEKQSDGTYKVKVSIANHKYHYGEYKIHTYLTDGNGFTVLIESDDLKIQKP</sequence>
<dbReference type="Gene3D" id="2.60.40.3760">
    <property type="match status" value="1"/>
</dbReference>
<feature type="non-terminal residue" evidence="1">
    <location>
        <position position="1"/>
    </location>
</feature>
<gene>
    <name evidence="1" type="ORF">POG00_11330</name>
</gene>
<evidence type="ECO:0000313" key="2">
    <source>
        <dbReference type="Proteomes" id="UP001220658"/>
    </source>
</evidence>
<dbReference type="EMBL" id="JAQNCK010000047">
    <property type="protein sequence ID" value="MDC0829288.1"/>
    <property type="molecule type" value="Genomic_DNA"/>
</dbReference>
<name>A0AAW6FT43_9FIRM</name>
<accession>A0AAW6FT43</accession>
<comment type="caution">
    <text evidence="1">The sequence shown here is derived from an EMBL/GenBank/DDBJ whole genome shotgun (WGS) entry which is preliminary data.</text>
</comment>
<protein>
    <submittedName>
        <fullName evidence="1">GBS Bsp-like repeat-containing protein</fullName>
    </submittedName>
</protein>
<proteinExistence type="predicted"/>
<dbReference type="AlphaFoldDB" id="A0AAW6FT43"/>
<reference evidence="1" key="1">
    <citation type="submission" date="2023-01" db="EMBL/GenBank/DDBJ databases">
        <title>Human gut microbiome strain richness.</title>
        <authorList>
            <person name="Chen-Liaw A."/>
        </authorList>
    </citation>
    <scope>NUCLEOTIDE SEQUENCE</scope>
    <source>
        <strain evidence="1">D55st1_G4_D55t1_190419</strain>
    </source>
</reference>
<evidence type="ECO:0000313" key="1">
    <source>
        <dbReference type="EMBL" id="MDC0829288.1"/>
    </source>
</evidence>